<proteinExistence type="predicted"/>
<keyword evidence="3" id="KW-1185">Reference proteome</keyword>
<comment type="caution">
    <text evidence="2">The sequence shown here is derived from an EMBL/GenBank/DDBJ whole genome shotgun (WGS) entry which is preliminary data.</text>
</comment>
<accession>A0ABR0JDP0</accession>
<feature type="compositionally biased region" description="Polar residues" evidence="1">
    <location>
        <begin position="199"/>
        <end position="209"/>
    </location>
</feature>
<gene>
    <name evidence="2" type="ORF">LTR69_005142</name>
</gene>
<dbReference type="Proteomes" id="UP001345691">
    <property type="component" value="Unassembled WGS sequence"/>
</dbReference>
<evidence type="ECO:0000313" key="3">
    <source>
        <dbReference type="Proteomes" id="UP001345691"/>
    </source>
</evidence>
<feature type="region of interest" description="Disordered" evidence="1">
    <location>
        <begin position="180"/>
        <end position="209"/>
    </location>
</feature>
<evidence type="ECO:0000256" key="1">
    <source>
        <dbReference type="SAM" id="MobiDB-lite"/>
    </source>
</evidence>
<protein>
    <submittedName>
        <fullName evidence="2">Uncharacterized protein</fullName>
    </submittedName>
</protein>
<name>A0ABR0JDP0_9EURO</name>
<evidence type="ECO:0000313" key="2">
    <source>
        <dbReference type="EMBL" id="KAK5061958.1"/>
    </source>
</evidence>
<feature type="compositionally biased region" description="Polar residues" evidence="1">
    <location>
        <begin position="57"/>
        <end position="66"/>
    </location>
</feature>
<feature type="region of interest" description="Disordered" evidence="1">
    <location>
        <begin position="24"/>
        <end position="80"/>
    </location>
</feature>
<dbReference type="EMBL" id="JAVRRF010000009">
    <property type="protein sequence ID" value="KAK5061958.1"/>
    <property type="molecule type" value="Genomic_DNA"/>
</dbReference>
<reference evidence="2 3" key="1">
    <citation type="submission" date="2023-08" db="EMBL/GenBank/DDBJ databases">
        <title>Black Yeasts Isolated from many extreme environments.</title>
        <authorList>
            <person name="Coleine C."/>
            <person name="Stajich J.E."/>
            <person name="Selbmann L."/>
        </authorList>
    </citation>
    <scope>NUCLEOTIDE SEQUENCE [LARGE SCALE GENOMIC DNA]</scope>
    <source>
        <strain evidence="2 3">CCFEE 6328</strain>
    </source>
</reference>
<sequence>MSRSDAVALSAGFGAYTMRSRSVGEIPGFDTTKHTDDPLMTVPVLGPQELARRSRPQHNVDSQPSSDSRDAEKSKPKFTLFGRMMSSVPDTTVDLVMRQVRRSEYLAHYAKDENGRYVGTDKPAEDCILSAEDSVKYRTENAMTKSASGKEVSVAEREVGQPEVQLTVDDGHDSRVLGTEHHTAMRSSQTGGLFRRSWRGSNTDDGVIR</sequence>
<organism evidence="2 3">
    <name type="scientific">Exophiala sideris</name>
    <dbReference type="NCBI Taxonomy" id="1016849"/>
    <lineage>
        <taxon>Eukaryota</taxon>
        <taxon>Fungi</taxon>
        <taxon>Dikarya</taxon>
        <taxon>Ascomycota</taxon>
        <taxon>Pezizomycotina</taxon>
        <taxon>Eurotiomycetes</taxon>
        <taxon>Chaetothyriomycetidae</taxon>
        <taxon>Chaetothyriales</taxon>
        <taxon>Herpotrichiellaceae</taxon>
        <taxon>Exophiala</taxon>
    </lineage>
</organism>